<dbReference type="RefSeq" id="WP_380888056.1">
    <property type="nucleotide sequence ID" value="NZ_JBHUDY010000001.1"/>
</dbReference>
<dbReference type="Pfam" id="PF03466">
    <property type="entry name" value="LysR_substrate"/>
    <property type="match status" value="1"/>
</dbReference>
<dbReference type="Gene3D" id="3.40.190.10">
    <property type="entry name" value="Periplasmic binding protein-like II"/>
    <property type="match status" value="2"/>
</dbReference>
<evidence type="ECO:0000256" key="2">
    <source>
        <dbReference type="ARBA" id="ARBA00023015"/>
    </source>
</evidence>
<dbReference type="PANTHER" id="PTHR30118:SF6">
    <property type="entry name" value="HTH-TYPE TRANSCRIPTIONAL REGULATOR LEUO"/>
    <property type="match status" value="1"/>
</dbReference>
<accession>A0ABW4I2P3</accession>
<dbReference type="PROSITE" id="PS50931">
    <property type="entry name" value="HTH_LYSR"/>
    <property type="match status" value="1"/>
</dbReference>
<dbReference type="InterPro" id="IPR036390">
    <property type="entry name" value="WH_DNA-bd_sf"/>
</dbReference>
<dbReference type="InterPro" id="IPR005119">
    <property type="entry name" value="LysR_subst-bd"/>
</dbReference>
<dbReference type="PRINTS" id="PR00039">
    <property type="entry name" value="HTHLYSR"/>
</dbReference>
<dbReference type="InterPro" id="IPR036388">
    <property type="entry name" value="WH-like_DNA-bd_sf"/>
</dbReference>
<evidence type="ECO:0000256" key="4">
    <source>
        <dbReference type="ARBA" id="ARBA00023163"/>
    </source>
</evidence>
<feature type="domain" description="HTH lysR-type" evidence="5">
    <location>
        <begin position="1"/>
        <end position="54"/>
    </location>
</feature>
<dbReference type="Gene3D" id="1.10.10.10">
    <property type="entry name" value="Winged helix-like DNA-binding domain superfamily/Winged helix DNA-binding domain"/>
    <property type="match status" value="1"/>
</dbReference>
<reference evidence="7" key="1">
    <citation type="journal article" date="2019" name="Int. J. Syst. Evol. Microbiol.">
        <title>The Global Catalogue of Microorganisms (GCM) 10K type strain sequencing project: providing services to taxonomists for standard genome sequencing and annotation.</title>
        <authorList>
            <consortium name="The Broad Institute Genomics Platform"/>
            <consortium name="The Broad Institute Genome Sequencing Center for Infectious Disease"/>
            <person name="Wu L."/>
            <person name="Ma J."/>
        </authorList>
    </citation>
    <scope>NUCLEOTIDE SEQUENCE [LARGE SCALE GENOMIC DNA]</scope>
    <source>
        <strain evidence="7">CGMCC 1.16275</strain>
    </source>
</reference>
<evidence type="ECO:0000313" key="7">
    <source>
        <dbReference type="Proteomes" id="UP001597115"/>
    </source>
</evidence>
<evidence type="ECO:0000256" key="1">
    <source>
        <dbReference type="ARBA" id="ARBA00009437"/>
    </source>
</evidence>
<keyword evidence="7" id="KW-1185">Reference proteome</keyword>
<evidence type="ECO:0000259" key="5">
    <source>
        <dbReference type="PROSITE" id="PS50931"/>
    </source>
</evidence>
<sequence length="302" mass="33456">MLVALDAVFSERHVSRAAARLNLTQSAVSNALTRLRRHFNDPIVTRVGGEMTPTALGLVLRSELTDLLARLREFAMRGAAFDPALSDREFRVIAADFVSYVLMPPLIQRLKAEAPGTKIRLMPYSPIALDQLSKAEADLCISLKQDLGGTLPEEKLYDEALTCIAGTKSSFRGERLTAHQYSSARHAAFIVGEGHINFLRSIDMPREVMVWLPSIGALLEVVAETDCVATISTHIAHRFRERFKLRIFAPPFDVSLMPVIMQHHGRTASDLGLAWLRRLFIEVASELGPPILAETRPDSGFS</sequence>
<dbReference type="InterPro" id="IPR050389">
    <property type="entry name" value="LysR-type_TF"/>
</dbReference>
<name>A0ABW4I2P3_9SPHN</name>
<comment type="similarity">
    <text evidence="1">Belongs to the LysR transcriptional regulatory family.</text>
</comment>
<dbReference type="Pfam" id="PF00126">
    <property type="entry name" value="HTH_1"/>
    <property type="match status" value="1"/>
</dbReference>
<dbReference type="EMBL" id="JBHUDY010000001">
    <property type="protein sequence ID" value="MFD1611462.1"/>
    <property type="molecule type" value="Genomic_DNA"/>
</dbReference>
<evidence type="ECO:0000313" key="6">
    <source>
        <dbReference type="EMBL" id="MFD1611462.1"/>
    </source>
</evidence>
<proteinExistence type="inferred from homology"/>
<gene>
    <name evidence="6" type="ORF">ACFSCW_06565</name>
</gene>
<keyword evidence="3" id="KW-0238">DNA-binding</keyword>
<keyword evidence="2" id="KW-0805">Transcription regulation</keyword>
<dbReference type="SUPFAM" id="SSF53850">
    <property type="entry name" value="Periplasmic binding protein-like II"/>
    <property type="match status" value="1"/>
</dbReference>
<comment type="caution">
    <text evidence="6">The sequence shown here is derived from an EMBL/GenBank/DDBJ whole genome shotgun (WGS) entry which is preliminary data.</text>
</comment>
<keyword evidence="4" id="KW-0804">Transcription</keyword>
<evidence type="ECO:0000256" key="3">
    <source>
        <dbReference type="ARBA" id="ARBA00023125"/>
    </source>
</evidence>
<dbReference type="InterPro" id="IPR037402">
    <property type="entry name" value="YidZ_PBP2"/>
</dbReference>
<dbReference type="CDD" id="cd08417">
    <property type="entry name" value="PBP2_Nitroaromatics_like"/>
    <property type="match status" value="1"/>
</dbReference>
<protein>
    <submittedName>
        <fullName evidence="6">LysR family transcriptional regulator</fullName>
    </submittedName>
</protein>
<dbReference type="Proteomes" id="UP001597115">
    <property type="component" value="Unassembled WGS sequence"/>
</dbReference>
<organism evidence="6 7">
    <name type="scientific">Sphingomonas tabacisoli</name>
    <dbReference type="NCBI Taxonomy" id="2249466"/>
    <lineage>
        <taxon>Bacteria</taxon>
        <taxon>Pseudomonadati</taxon>
        <taxon>Pseudomonadota</taxon>
        <taxon>Alphaproteobacteria</taxon>
        <taxon>Sphingomonadales</taxon>
        <taxon>Sphingomonadaceae</taxon>
        <taxon>Sphingomonas</taxon>
    </lineage>
</organism>
<dbReference type="PANTHER" id="PTHR30118">
    <property type="entry name" value="HTH-TYPE TRANSCRIPTIONAL REGULATOR LEUO-RELATED"/>
    <property type="match status" value="1"/>
</dbReference>
<dbReference type="InterPro" id="IPR000847">
    <property type="entry name" value="LysR_HTH_N"/>
</dbReference>
<dbReference type="SUPFAM" id="SSF46785">
    <property type="entry name" value="Winged helix' DNA-binding domain"/>
    <property type="match status" value="1"/>
</dbReference>